<keyword evidence="3 12" id="KW-0813">Transport</keyword>
<reference evidence="15 16" key="1">
    <citation type="journal article" date="2020" name="Syst. Appl. Microbiol.">
        <title>Alienimonas chondri sp. nov., a novel planctomycete isolated from the biofilm of the red alga Chondrus crispus.</title>
        <authorList>
            <person name="Vitorino I."/>
            <person name="Albuquerque L."/>
            <person name="Wiegand S."/>
            <person name="Kallscheuer N."/>
            <person name="da Costa M.S."/>
            <person name="Lobo-da-Cunha A."/>
            <person name="Jogler C."/>
            <person name="Lage O.M."/>
        </authorList>
    </citation>
    <scope>NUCLEOTIDE SEQUENCE [LARGE SCALE GENOMIC DNA]</scope>
    <source>
        <strain evidence="15 16">LzC2</strain>
    </source>
</reference>
<evidence type="ECO:0000256" key="6">
    <source>
        <dbReference type="ARBA" id="ARBA00022795"/>
    </source>
</evidence>
<evidence type="ECO:0000256" key="8">
    <source>
        <dbReference type="ARBA" id="ARBA00022989"/>
    </source>
</evidence>
<dbReference type="Proteomes" id="UP000609651">
    <property type="component" value="Unassembled WGS sequence"/>
</dbReference>
<feature type="signal peptide" evidence="14">
    <location>
        <begin position="1"/>
        <end position="33"/>
    </location>
</feature>
<keyword evidence="14" id="KW-0732">Signal</keyword>
<comment type="subcellular location">
    <subcellularLocation>
        <location evidence="12">Cell membrane</location>
        <topology evidence="12">Multi-pass membrane protein</topology>
    </subcellularLocation>
    <subcellularLocation>
        <location evidence="12">Bacterial flagellum basal body</location>
    </subcellularLocation>
</comment>
<keyword evidence="8 12" id="KW-1133">Transmembrane helix</keyword>
<evidence type="ECO:0000256" key="13">
    <source>
        <dbReference type="SAM" id="MobiDB-lite"/>
    </source>
</evidence>
<evidence type="ECO:0000256" key="1">
    <source>
        <dbReference type="ARBA" id="ARBA00006257"/>
    </source>
</evidence>
<keyword evidence="16" id="KW-1185">Reference proteome</keyword>
<evidence type="ECO:0000256" key="14">
    <source>
        <dbReference type="SAM" id="SignalP"/>
    </source>
</evidence>
<evidence type="ECO:0000256" key="5">
    <source>
        <dbReference type="ARBA" id="ARBA00022692"/>
    </source>
</evidence>
<keyword evidence="9 12" id="KW-0472">Membrane</keyword>
<dbReference type="InterPro" id="IPR005838">
    <property type="entry name" value="T3SS_IM_P"/>
</dbReference>
<name>A0ABX1VHU5_9PLAN</name>
<evidence type="ECO:0000256" key="10">
    <source>
        <dbReference type="ARBA" id="ARBA00023143"/>
    </source>
</evidence>
<sequence length="330" mass="34957">MSDAVRPARRSLNRLLLAAVALGFACLAGPAIAQGVVRQNPAPTDPGSLFTPTTTAESIGFPPSVVPAAAWSIDAGPSPATPDATTAPGSGPLTLPSALDPEEALSPGGLTNTLKILGLLTVLSLAPSILLMTTCFVRFVIVIGLLKQAIGTQQMPPNQVVVSLCLFLTVAVMGPVWGQCYEQGIRPYTDPAPGEVPPTLDEAFERTAAPLRAFMADQIERTGNGSAVRLFLDYRRSPGDSDPETYDEVPLGVLIPAYMLSELKTAFVIGFQIYLPFLVIDLVVSAVLISMGMMMLPPVLISLPFKLLLFVLVDGWFLTVGMLMEGVRPL</sequence>
<protein>
    <recommendedName>
        <fullName evidence="2 12">Flagellar biosynthetic protein FliP</fullName>
    </recommendedName>
</protein>
<keyword evidence="5 12" id="KW-0812">Transmembrane</keyword>
<evidence type="ECO:0000313" key="16">
    <source>
        <dbReference type="Proteomes" id="UP000609651"/>
    </source>
</evidence>
<dbReference type="PRINTS" id="PR01302">
    <property type="entry name" value="TYPE3IMPPROT"/>
</dbReference>
<comment type="similarity">
    <text evidence="1 12">Belongs to the FliP/MopC/SpaP family.</text>
</comment>
<organism evidence="15 16">
    <name type="scientific">Alienimonas chondri</name>
    <dbReference type="NCBI Taxonomy" id="2681879"/>
    <lineage>
        <taxon>Bacteria</taxon>
        <taxon>Pseudomonadati</taxon>
        <taxon>Planctomycetota</taxon>
        <taxon>Planctomycetia</taxon>
        <taxon>Planctomycetales</taxon>
        <taxon>Planctomycetaceae</taxon>
        <taxon>Alienimonas</taxon>
    </lineage>
</organism>
<dbReference type="RefSeq" id="WP_171189560.1">
    <property type="nucleotide sequence ID" value="NZ_WTPX01000179.1"/>
</dbReference>
<dbReference type="PRINTS" id="PR00951">
    <property type="entry name" value="FLGBIOSNFLIP"/>
</dbReference>
<dbReference type="NCBIfam" id="NF009438">
    <property type="entry name" value="PRK12797.1"/>
    <property type="match status" value="1"/>
</dbReference>
<feature type="chain" id="PRO_5045500498" description="Flagellar biosynthetic protein FliP" evidence="14">
    <location>
        <begin position="34"/>
        <end position="330"/>
    </location>
</feature>
<comment type="function">
    <text evidence="12">Plays a role in the flagellum-specific transport system.</text>
</comment>
<keyword evidence="4 12" id="KW-1003">Cell membrane</keyword>
<feature type="transmembrane region" description="Helical" evidence="12">
    <location>
        <begin position="303"/>
        <end position="324"/>
    </location>
</feature>
<dbReference type="PANTHER" id="PTHR30587">
    <property type="entry name" value="FLAGELLAR BIOSYNTHETIC PROTEIN FLIP"/>
    <property type="match status" value="1"/>
</dbReference>
<feature type="transmembrane region" description="Helical" evidence="12">
    <location>
        <begin position="266"/>
        <end position="291"/>
    </location>
</feature>
<keyword evidence="7 12" id="KW-0653">Protein transport</keyword>
<dbReference type="NCBIfam" id="TIGR01103">
    <property type="entry name" value="fliP"/>
    <property type="match status" value="1"/>
</dbReference>
<keyword evidence="11 12" id="KW-1006">Bacterial flagellum protein export</keyword>
<dbReference type="PROSITE" id="PS01061">
    <property type="entry name" value="FLIP_2"/>
    <property type="match status" value="1"/>
</dbReference>
<evidence type="ECO:0000256" key="11">
    <source>
        <dbReference type="ARBA" id="ARBA00023225"/>
    </source>
</evidence>
<proteinExistence type="inferred from homology"/>
<feature type="compositionally biased region" description="Low complexity" evidence="13">
    <location>
        <begin position="77"/>
        <end position="92"/>
    </location>
</feature>
<gene>
    <name evidence="12" type="primary">fliP</name>
    <name evidence="15" type="ORF">LzC2_37630</name>
</gene>
<evidence type="ECO:0000256" key="12">
    <source>
        <dbReference type="RuleBase" id="RU362069"/>
    </source>
</evidence>
<keyword evidence="6 12" id="KW-1005">Bacterial flagellum biogenesis</keyword>
<comment type="caution">
    <text evidence="15">The sequence shown here is derived from an EMBL/GenBank/DDBJ whole genome shotgun (WGS) entry which is preliminary data.</text>
</comment>
<feature type="transmembrane region" description="Helical" evidence="12">
    <location>
        <begin position="158"/>
        <end position="178"/>
    </location>
</feature>
<dbReference type="InterPro" id="IPR005837">
    <property type="entry name" value="FliP"/>
</dbReference>
<keyword evidence="10" id="KW-0975">Bacterial flagellum</keyword>
<evidence type="ECO:0000256" key="3">
    <source>
        <dbReference type="ARBA" id="ARBA00022448"/>
    </source>
</evidence>
<dbReference type="EMBL" id="WTPX01000179">
    <property type="protein sequence ID" value="NNJ27655.1"/>
    <property type="molecule type" value="Genomic_DNA"/>
</dbReference>
<dbReference type="PROSITE" id="PS51257">
    <property type="entry name" value="PROKAR_LIPOPROTEIN"/>
    <property type="match status" value="1"/>
</dbReference>
<dbReference type="PANTHER" id="PTHR30587:SF0">
    <property type="entry name" value="FLAGELLAR BIOSYNTHETIC PROTEIN FLIP"/>
    <property type="match status" value="1"/>
</dbReference>
<evidence type="ECO:0000256" key="4">
    <source>
        <dbReference type="ARBA" id="ARBA00022475"/>
    </source>
</evidence>
<accession>A0ABX1VHU5</accession>
<evidence type="ECO:0000256" key="9">
    <source>
        <dbReference type="ARBA" id="ARBA00023136"/>
    </source>
</evidence>
<evidence type="ECO:0000313" key="15">
    <source>
        <dbReference type="EMBL" id="NNJ27655.1"/>
    </source>
</evidence>
<feature type="transmembrane region" description="Helical" evidence="12">
    <location>
        <begin position="116"/>
        <end position="146"/>
    </location>
</feature>
<dbReference type="Pfam" id="PF00813">
    <property type="entry name" value="FliP"/>
    <property type="match status" value="1"/>
</dbReference>
<evidence type="ECO:0000256" key="2">
    <source>
        <dbReference type="ARBA" id="ARBA00021714"/>
    </source>
</evidence>
<evidence type="ECO:0000256" key="7">
    <source>
        <dbReference type="ARBA" id="ARBA00022927"/>
    </source>
</evidence>
<feature type="region of interest" description="Disordered" evidence="13">
    <location>
        <begin position="77"/>
        <end position="102"/>
    </location>
</feature>